<evidence type="ECO:0000313" key="1">
    <source>
        <dbReference type="EMBL" id="QQP50091.1"/>
    </source>
</evidence>
<feature type="non-terminal residue" evidence="1">
    <location>
        <position position="70"/>
    </location>
</feature>
<organism evidence="1 2">
    <name type="scientific">Caligus rogercresseyi</name>
    <name type="common">Sea louse</name>
    <dbReference type="NCBI Taxonomy" id="217165"/>
    <lineage>
        <taxon>Eukaryota</taxon>
        <taxon>Metazoa</taxon>
        <taxon>Ecdysozoa</taxon>
        <taxon>Arthropoda</taxon>
        <taxon>Crustacea</taxon>
        <taxon>Multicrustacea</taxon>
        <taxon>Hexanauplia</taxon>
        <taxon>Copepoda</taxon>
        <taxon>Siphonostomatoida</taxon>
        <taxon>Caligidae</taxon>
        <taxon>Caligus</taxon>
    </lineage>
</organism>
<keyword evidence="2" id="KW-1185">Reference proteome</keyword>
<evidence type="ECO:0000313" key="2">
    <source>
        <dbReference type="Proteomes" id="UP000595437"/>
    </source>
</evidence>
<accession>A0A7T8HHG6</accession>
<proteinExistence type="predicted"/>
<dbReference type="AlphaFoldDB" id="A0A7T8HHG6"/>
<reference evidence="2" key="1">
    <citation type="submission" date="2021-01" db="EMBL/GenBank/DDBJ databases">
        <title>Caligus Genome Assembly.</title>
        <authorList>
            <person name="Gallardo-Escarate C."/>
        </authorList>
    </citation>
    <scope>NUCLEOTIDE SEQUENCE [LARGE SCALE GENOMIC DNA]</scope>
</reference>
<dbReference type="EMBL" id="CP045896">
    <property type="protein sequence ID" value="QQP50091.1"/>
    <property type="molecule type" value="Genomic_DNA"/>
</dbReference>
<name>A0A7T8HHG6_CALRO</name>
<dbReference type="Proteomes" id="UP000595437">
    <property type="component" value="Chromosome 7"/>
</dbReference>
<protein>
    <submittedName>
        <fullName evidence="1">Uncharacterized protein</fullName>
    </submittedName>
</protein>
<gene>
    <name evidence="1" type="ORF">FKW44_010978</name>
</gene>
<sequence>MSTTTEIQSCLVRLIYVLERFSTSLYRDLRKEVLTLPRIRRLTELSSSLNLETGLADSTITYLKARFKDL</sequence>